<evidence type="ECO:0000313" key="13">
    <source>
        <dbReference type="EMBL" id="CUP25639.1"/>
    </source>
</evidence>
<dbReference type="Gene3D" id="3.30.420.40">
    <property type="match status" value="2"/>
</dbReference>
<sequence length="296" mass="31005">MAEQQLIGALEAGGTKMVCATGYADGTVLEREQIATTTPQETVEAVNAWFADKDIAALGIGAFGPTAVNPASSQYGKILETPKTAWRYFDLLGTIQNELNIPCGYDTDVNVACLGEVTFGCAQGLTDVVYLTIGTGVGAGVLSGGKLVHGMMHPEAGHILVTRDPRDTIGEHSGCPFHDNCLEGLIAGPGVKKRWGGKSAGEMADDPEAMDLLAGYLAQALMTYILCYAPQKIVIGGGVADHTPIVPLARKKCAEMLNGYIVTPEMADIDSYIVNNSLEGKQGIMGCLALGAQALQ</sequence>
<keyword evidence="9" id="KW-0460">Magnesium</keyword>
<proteinExistence type="inferred from homology"/>
<protein>
    <recommendedName>
        <fullName evidence="11">fructokinase</fullName>
        <ecNumber evidence="11">2.7.1.4</ecNumber>
    </recommendedName>
</protein>
<keyword evidence="10" id="KW-0119">Carbohydrate metabolism</keyword>
<dbReference type="InterPro" id="IPR051804">
    <property type="entry name" value="Carb_Metab_Reg_Kinase/Isom"/>
</dbReference>
<evidence type="ECO:0000256" key="1">
    <source>
        <dbReference type="ARBA" id="ARBA00001946"/>
    </source>
</evidence>
<evidence type="ECO:0000256" key="5">
    <source>
        <dbReference type="ARBA" id="ARBA00022741"/>
    </source>
</evidence>
<dbReference type="RefSeq" id="WP_055252294.1">
    <property type="nucleotide sequence ID" value="NZ_CABIXX010000028.1"/>
</dbReference>
<dbReference type="SUPFAM" id="SSF53067">
    <property type="entry name" value="Actin-like ATPase domain"/>
    <property type="match status" value="1"/>
</dbReference>
<dbReference type="PANTHER" id="PTHR42742:SF3">
    <property type="entry name" value="FRUCTOKINASE"/>
    <property type="match status" value="1"/>
</dbReference>
<keyword evidence="4" id="KW-0479">Metal-binding</keyword>
<evidence type="ECO:0000256" key="12">
    <source>
        <dbReference type="ARBA" id="ARBA00048451"/>
    </source>
</evidence>
<keyword evidence="6 13" id="KW-0418">Kinase</keyword>
<comment type="catalytic activity">
    <reaction evidence="12">
        <text>D-fructose + ATP = D-fructose 6-phosphate + ADP + H(+)</text>
        <dbReference type="Rhea" id="RHEA:16125"/>
        <dbReference type="ChEBI" id="CHEBI:15378"/>
        <dbReference type="ChEBI" id="CHEBI:30616"/>
        <dbReference type="ChEBI" id="CHEBI:37721"/>
        <dbReference type="ChEBI" id="CHEBI:61527"/>
        <dbReference type="ChEBI" id="CHEBI:456216"/>
        <dbReference type="EC" id="2.7.1.4"/>
    </reaction>
</comment>
<evidence type="ECO:0000256" key="2">
    <source>
        <dbReference type="ARBA" id="ARBA00006479"/>
    </source>
</evidence>
<dbReference type="GO" id="GO:0008865">
    <property type="term" value="F:fructokinase activity"/>
    <property type="evidence" value="ECO:0007669"/>
    <property type="project" value="UniProtKB-EC"/>
</dbReference>
<dbReference type="EC" id="2.7.1.4" evidence="11"/>
<accession>A0A174LVV3</accession>
<dbReference type="PANTHER" id="PTHR42742">
    <property type="entry name" value="TRANSCRIPTIONAL REPRESSOR MPRA"/>
    <property type="match status" value="1"/>
</dbReference>
<evidence type="ECO:0000256" key="10">
    <source>
        <dbReference type="ARBA" id="ARBA00023277"/>
    </source>
</evidence>
<evidence type="ECO:0000256" key="6">
    <source>
        <dbReference type="ARBA" id="ARBA00022777"/>
    </source>
</evidence>
<dbReference type="PROSITE" id="PS01125">
    <property type="entry name" value="ROK"/>
    <property type="match status" value="1"/>
</dbReference>
<dbReference type="InterPro" id="IPR000600">
    <property type="entry name" value="ROK"/>
</dbReference>
<dbReference type="Proteomes" id="UP000095454">
    <property type="component" value="Unassembled WGS sequence"/>
</dbReference>
<evidence type="ECO:0000313" key="14">
    <source>
        <dbReference type="Proteomes" id="UP000095454"/>
    </source>
</evidence>
<comment type="similarity">
    <text evidence="2">Belongs to the ROK (NagC/XylR) family.</text>
</comment>
<keyword evidence="3 13" id="KW-0808">Transferase</keyword>
<keyword evidence="7" id="KW-0862">Zinc</keyword>
<dbReference type="GO" id="GO:0046872">
    <property type="term" value="F:metal ion binding"/>
    <property type="evidence" value="ECO:0007669"/>
    <property type="project" value="UniProtKB-KW"/>
</dbReference>
<keyword evidence="8" id="KW-0067">ATP-binding</keyword>
<dbReference type="FunFam" id="3.30.420.40:FF:000153">
    <property type="entry name" value="Putative fructokinase"/>
    <property type="match status" value="1"/>
</dbReference>
<dbReference type="InterPro" id="IPR043129">
    <property type="entry name" value="ATPase_NBD"/>
</dbReference>
<dbReference type="AlphaFoldDB" id="A0A174LVV3"/>
<evidence type="ECO:0000256" key="9">
    <source>
        <dbReference type="ARBA" id="ARBA00022842"/>
    </source>
</evidence>
<evidence type="ECO:0000256" key="7">
    <source>
        <dbReference type="ARBA" id="ARBA00022833"/>
    </source>
</evidence>
<evidence type="ECO:0000256" key="11">
    <source>
        <dbReference type="ARBA" id="ARBA00038887"/>
    </source>
</evidence>
<evidence type="ECO:0000256" key="4">
    <source>
        <dbReference type="ARBA" id="ARBA00022723"/>
    </source>
</evidence>
<dbReference type="CDD" id="cd24067">
    <property type="entry name" value="ASKHA_NBD_ROK_BsFRK-like"/>
    <property type="match status" value="1"/>
</dbReference>
<reference evidence="13 14" key="1">
    <citation type="submission" date="2015-09" db="EMBL/GenBank/DDBJ databases">
        <authorList>
            <consortium name="Pathogen Informatics"/>
        </authorList>
    </citation>
    <scope>NUCLEOTIDE SEQUENCE [LARGE SCALE GENOMIC DNA]</scope>
    <source>
        <strain evidence="13 14">2789STDY5834902</strain>
    </source>
</reference>
<dbReference type="InterPro" id="IPR049874">
    <property type="entry name" value="ROK_cs"/>
</dbReference>
<name>A0A174LVV3_9ACTN</name>
<dbReference type="EMBL" id="CZAQ01000028">
    <property type="protein sequence ID" value="CUP25639.1"/>
    <property type="molecule type" value="Genomic_DNA"/>
</dbReference>
<dbReference type="GO" id="GO:0005524">
    <property type="term" value="F:ATP binding"/>
    <property type="evidence" value="ECO:0007669"/>
    <property type="project" value="UniProtKB-KW"/>
</dbReference>
<comment type="cofactor">
    <cofactor evidence="1">
        <name>Mg(2+)</name>
        <dbReference type="ChEBI" id="CHEBI:18420"/>
    </cofactor>
</comment>
<evidence type="ECO:0000256" key="3">
    <source>
        <dbReference type="ARBA" id="ARBA00022679"/>
    </source>
</evidence>
<dbReference type="Pfam" id="PF00480">
    <property type="entry name" value="ROK"/>
    <property type="match status" value="1"/>
</dbReference>
<keyword evidence="5" id="KW-0547">Nucleotide-binding</keyword>
<gene>
    <name evidence="13" type="primary">gmuE</name>
    <name evidence="13" type="ORF">ERS852514_01527</name>
</gene>
<organism evidence="13 14">
    <name type="scientific">Collinsella aerofaciens</name>
    <dbReference type="NCBI Taxonomy" id="74426"/>
    <lineage>
        <taxon>Bacteria</taxon>
        <taxon>Bacillati</taxon>
        <taxon>Actinomycetota</taxon>
        <taxon>Coriobacteriia</taxon>
        <taxon>Coriobacteriales</taxon>
        <taxon>Coriobacteriaceae</taxon>
        <taxon>Collinsella</taxon>
    </lineage>
</organism>
<evidence type="ECO:0000256" key="8">
    <source>
        <dbReference type="ARBA" id="ARBA00022840"/>
    </source>
</evidence>